<keyword evidence="2" id="KW-1185">Reference proteome</keyword>
<dbReference type="OrthoDB" id="4619573at2"/>
<organism evidence="1 2">
    <name type="scientific">Mycolicibacterium brisbanense</name>
    <dbReference type="NCBI Taxonomy" id="146020"/>
    <lineage>
        <taxon>Bacteria</taxon>
        <taxon>Bacillati</taxon>
        <taxon>Actinomycetota</taxon>
        <taxon>Actinomycetes</taxon>
        <taxon>Mycobacteriales</taxon>
        <taxon>Mycobacteriaceae</taxon>
        <taxon>Mycolicibacterium</taxon>
    </lineage>
</organism>
<dbReference type="Proteomes" id="UP000069620">
    <property type="component" value="Unassembled WGS sequence"/>
</dbReference>
<dbReference type="EMBL" id="BCSX01000040">
    <property type="protein sequence ID" value="GAS90475.1"/>
    <property type="molecule type" value="Genomic_DNA"/>
</dbReference>
<comment type="caution">
    <text evidence="1">The sequence shown here is derived from an EMBL/GenBank/DDBJ whole genome shotgun (WGS) entry which is preliminary data.</text>
</comment>
<evidence type="ECO:0000313" key="1">
    <source>
        <dbReference type="EMBL" id="GAS90475.1"/>
    </source>
</evidence>
<dbReference type="RefSeq" id="WP_062830611.1">
    <property type="nucleotide sequence ID" value="NZ_BCSX01000040.1"/>
</dbReference>
<protein>
    <recommendedName>
        <fullName evidence="3">Peptidase M41 domain-containing protein</fullName>
    </recommendedName>
</protein>
<sequence length="200" mass="21041">MTVTNARKSKHPLTFGDLTPREQMGLRTAVHESSHAIVGTLLGGRVRSAVLSVGRMFGVNGLTTFEETARDSAPLIAYAGPYGEARWLEGGRHPSQRLMFALMRGSGGGDHRALCAAAASADVYGTGNTSAEARRRVPPLLDRAWPAVINLAQVVHREGEARHEHVLAALGITDGGGPGSSQLASLKAGLRRVPPISPPA</sequence>
<reference evidence="2" key="2">
    <citation type="submission" date="2016-02" db="EMBL/GenBank/DDBJ databases">
        <title>Draft genome sequence of five rapidly growing Mycobacterium species.</title>
        <authorList>
            <person name="Katahira K."/>
            <person name="Gotou Y."/>
            <person name="Iida K."/>
            <person name="Ogura Y."/>
            <person name="Hayashi T."/>
        </authorList>
    </citation>
    <scope>NUCLEOTIDE SEQUENCE [LARGE SCALE GENOMIC DNA]</scope>
    <source>
        <strain evidence="2">JCM15654</strain>
    </source>
</reference>
<evidence type="ECO:0008006" key="3">
    <source>
        <dbReference type="Google" id="ProtNLM"/>
    </source>
</evidence>
<accession>A0A100W2J2</accession>
<proteinExistence type="predicted"/>
<reference evidence="2" key="1">
    <citation type="journal article" date="2016" name="Genome Announc.">
        <title>Draft Genome Sequences of Five Rapidly Growing Mycobacterium Species, M. thermoresistibile, M. fortuitum subsp. acetamidolyticum, M. canariasense, M. brisbanense, and M. novocastrense.</title>
        <authorList>
            <person name="Katahira K."/>
            <person name="Ogura Y."/>
            <person name="Gotoh Y."/>
            <person name="Hayashi T."/>
        </authorList>
    </citation>
    <scope>NUCLEOTIDE SEQUENCE [LARGE SCALE GENOMIC DNA]</scope>
    <source>
        <strain evidence="2">JCM15654</strain>
    </source>
</reference>
<dbReference type="STRING" id="146020.RMCB_4571"/>
<name>A0A100W2J2_9MYCO</name>
<evidence type="ECO:0000313" key="2">
    <source>
        <dbReference type="Proteomes" id="UP000069620"/>
    </source>
</evidence>
<gene>
    <name evidence="1" type="ORF">RMCB_4571</name>
</gene>
<dbReference type="AlphaFoldDB" id="A0A100W2J2"/>